<dbReference type="RefSeq" id="WP_117983722.1">
    <property type="nucleotide sequence ID" value="NZ_QRQO01000019.1"/>
</dbReference>
<dbReference type="AlphaFoldDB" id="A0A374MYC5"/>
<dbReference type="PANTHER" id="PTHR31118:SF32">
    <property type="entry name" value="KYNURENINE FORMAMIDASE"/>
    <property type="match status" value="1"/>
</dbReference>
<dbReference type="EMBL" id="QRQO01000019">
    <property type="protein sequence ID" value="RHN13205.1"/>
    <property type="molecule type" value="Genomic_DNA"/>
</dbReference>
<name>A0A374MYC5_9FIRM</name>
<dbReference type="Pfam" id="PF04199">
    <property type="entry name" value="Cyclase"/>
    <property type="match status" value="1"/>
</dbReference>
<dbReference type="Proteomes" id="UP000283700">
    <property type="component" value="Unassembled WGS sequence"/>
</dbReference>
<reference evidence="3 4" key="1">
    <citation type="submission" date="2018-08" db="EMBL/GenBank/DDBJ databases">
        <title>A genome reference for cultivated species of the human gut microbiota.</title>
        <authorList>
            <person name="Zou Y."/>
            <person name="Xue W."/>
            <person name="Luo G."/>
        </authorList>
    </citation>
    <scope>NUCLEOTIDE SEQUENCE [LARGE SCALE GENOMIC DNA]</scope>
    <source>
        <strain evidence="2 4">AF31-17AC</strain>
        <strain evidence="1 3">TM10-1AC</strain>
    </source>
</reference>
<evidence type="ECO:0000313" key="3">
    <source>
        <dbReference type="Proteomes" id="UP000262524"/>
    </source>
</evidence>
<organism evidence="1 3">
    <name type="scientific">Anaerobutyricum hallii</name>
    <dbReference type="NCBI Taxonomy" id="39488"/>
    <lineage>
        <taxon>Bacteria</taxon>
        <taxon>Bacillati</taxon>
        <taxon>Bacillota</taxon>
        <taxon>Clostridia</taxon>
        <taxon>Lachnospirales</taxon>
        <taxon>Lachnospiraceae</taxon>
        <taxon>Anaerobutyricum</taxon>
    </lineage>
</organism>
<proteinExistence type="predicted"/>
<dbReference type="GO" id="GO:0004061">
    <property type="term" value="F:arylformamidase activity"/>
    <property type="evidence" value="ECO:0007669"/>
    <property type="project" value="InterPro"/>
</dbReference>
<dbReference type="SUPFAM" id="SSF102198">
    <property type="entry name" value="Putative cyclase"/>
    <property type="match status" value="1"/>
</dbReference>
<evidence type="ECO:0000313" key="4">
    <source>
        <dbReference type="Proteomes" id="UP000283700"/>
    </source>
</evidence>
<accession>A0A374MYC5</accession>
<dbReference type="InterPro" id="IPR037175">
    <property type="entry name" value="KFase_sf"/>
</dbReference>
<evidence type="ECO:0000313" key="1">
    <source>
        <dbReference type="EMBL" id="RGI76499.1"/>
    </source>
</evidence>
<gene>
    <name evidence="2" type="ORF">DWZ29_08015</name>
    <name evidence="1" type="ORF">DXD91_15310</name>
</gene>
<protein>
    <submittedName>
        <fullName evidence="1">Cyclase family protein</fullName>
    </submittedName>
</protein>
<comment type="caution">
    <text evidence="1">The sequence shown here is derived from an EMBL/GenBank/DDBJ whole genome shotgun (WGS) entry which is preliminary data.</text>
</comment>
<dbReference type="EMBL" id="QSOE01000188">
    <property type="protein sequence ID" value="RGI76499.1"/>
    <property type="molecule type" value="Genomic_DNA"/>
</dbReference>
<sequence length="273" mass="31649">MKIIDLSFNVEPNLSEPMSIKIKTRPHSGGSKFGRKIIFMGKRSLKDKAMAVIHYMSGKERITKKSFPDQEFINEQRISLSVHTGTHLDAPSHFGTRCEGKKPKTIDEIPLEWCYGNGVVLNFCNKGPCEEISVEDVKKELERIEYYIQENDIVLIRTDTDKKWGKPNYFYEAPGMSREATKFLVESGVKIIGIDCYSLDRPFMAMVKQYYRTNDKKCLWPAHFYGREKEYCHIERLTNLDKIPMNYGFKFCCFPIKLKEMGAAWVRAVAIIE</sequence>
<dbReference type="InterPro" id="IPR007325">
    <property type="entry name" value="KFase/CYL"/>
</dbReference>
<dbReference type="PANTHER" id="PTHR31118">
    <property type="entry name" value="CYCLASE-LIKE PROTEIN 2"/>
    <property type="match status" value="1"/>
</dbReference>
<dbReference type="GO" id="GO:0019441">
    <property type="term" value="P:L-tryptophan catabolic process to kynurenine"/>
    <property type="evidence" value="ECO:0007669"/>
    <property type="project" value="InterPro"/>
</dbReference>
<evidence type="ECO:0000313" key="2">
    <source>
        <dbReference type="EMBL" id="RHN13205.1"/>
    </source>
</evidence>
<dbReference type="Proteomes" id="UP000262524">
    <property type="component" value="Unassembled WGS sequence"/>
</dbReference>
<dbReference type="Gene3D" id="3.50.30.50">
    <property type="entry name" value="Putative cyclase"/>
    <property type="match status" value="1"/>
</dbReference>